<evidence type="ECO:0000313" key="2">
    <source>
        <dbReference type="Proteomes" id="UP000835242"/>
    </source>
</evidence>
<dbReference type="Proteomes" id="UP000835242">
    <property type="component" value="Chromosome"/>
</dbReference>
<protein>
    <submittedName>
        <fullName evidence="1">Uncharacterized protein</fullName>
    </submittedName>
</protein>
<organism evidence="1 2">
    <name type="scientific">Xanthomonas arboricola</name>
    <dbReference type="NCBI Taxonomy" id="56448"/>
    <lineage>
        <taxon>Bacteria</taxon>
        <taxon>Pseudomonadati</taxon>
        <taxon>Pseudomonadota</taxon>
        <taxon>Gammaproteobacteria</taxon>
        <taxon>Lysobacterales</taxon>
        <taxon>Lysobacteraceae</taxon>
        <taxon>Xanthomonas</taxon>
    </lineage>
</organism>
<dbReference type="EMBL" id="HG992337">
    <property type="protein sequence ID" value="CAE6762289.1"/>
    <property type="molecule type" value="Genomic_DNA"/>
</dbReference>
<evidence type="ECO:0000313" key="1">
    <source>
        <dbReference type="EMBL" id="CAE6762289.1"/>
    </source>
</evidence>
<proteinExistence type="predicted"/>
<dbReference type="AlphaFoldDB" id="A0AAU9HSW3"/>
<reference evidence="1 2" key="1">
    <citation type="submission" date="2021-02" db="EMBL/GenBank/DDBJ databases">
        <authorList>
            <person name="Pothier F. J."/>
        </authorList>
    </citation>
    <scope>NUCLEOTIDE SEQUENCE [LARGE SCALE GENOMIC DNA]</scope>
    <source>
        <strain evidence="1 2">1314c</strain>
    </source>
</reference>
<dbReference type="EMBL" id="HG992337">
    <property type="protein sequence ID" value="CAE6762313.1"/>
    <property type="molecule type" value="Genomic_DNA"/>
</dbReference>
<name>A0AAU9HSW3_9XANT</name>
<sequence>MSVFVHLGQRALENATVRGSELCEAMEQAARPQLLWIHYLLGHRNTGTASCLIEGVESAIREAAACLILGLARPALNSLRMQIDLTISWLYFKDHPIEWEQIQQTGENFKLKKELLQYLRDWHPKFGERMGTLQQIARRRLADPYRLLSAHMHGQNELAIPNIKSPTDALATPEILADVPLIQVECGEYLSDILWALFGDHWRAIPDELRMDLDGRFVSSKQRANFFK</sequence>
<accession>A0AAU9HSW3</accession>
<gene>
    <name evidence="1" type="ORF">XA1314C_19370</name>
</gene>
<dbReference type="RefSeq" id="WP_228601076.1">
    <property type="nucleotide sequence ID" value="NZ_HG992337.1"/>
</dbReference>